<organism evidence="1 2">
    <name type="scientific">Planomonospora alba</name>
    <dbReference type="NCBI Taxonomy" id="161354"/>
    <lineage>
        <taxon>Bacteria</taxon>
        <taxon>Bacillati</taxon>
        <taxon>Actinomycetota</taxon>
        <taxon>Actinomycetes</taxon>
        <taxon>Streptosporangiales</taxon>
        <taxon>Streptosporangiaceae</taxon>
        <taxon>Planomonospora</taxon>
    </lineage>
</organism>
<gene>
    <name evidence="1" type="ORF">GCM10010466_39990</name>
</gene>
<name>A0ABP6NFM1_9ACTN</name>
<protein>
    <submittedName>
        <fullName evidence="1">Uncharacterized protein</fullName>
    </submittedName>
</protein>
<dbReference type="Proteomes" id="UP001500320">
    <property type="component" value="Unassembled WGS sequence"/>
</dbReference>
<reference evidence="2" key="1">
    <citation type="journal article" date="2019" name="Int. J. Syst. Evol. Microbiol.">
        <title>The Global Catalogue of Microorganisms (GCM) 10K type strain sequencing project: providing services to taxonomists for standard genome sequencing and annotation.</title>
        <authorList>
            <consortium name="The Broad Institute Genomics Platform"/>
            <consortium name="The Broad Institute Genome Sequencing Center for Infectious Disease"/>
            <person name="Wu L."/>
            <person name="Ma J."/>
        </authorList>
    </citation>
    <scope>NUCLEOTIDE SEQUENCE [LARGE SCALE GENOMIC DNA]</scope>
    <source>
        <strain evidence="2">JCM 9373</strain>
    </source>
</reference>
<comment type="caution">
    <text evidence="1">The sequence shown here is derived from an EMBL/GenBank/DDBJ whole genome shotgun (WGS) entry which is preliminary data.</text>
</comment>
<sequence>MAVKARLTEKTIALKTPAAGTHVLWRAPVPCKVRAVRAYRVGGTGAAVNAQKISIDPQTGNPVTSNLLPTDLSVATAARWASGALAAAPVLKLAAGDTLTAVVVSVAGSPTDLIVQIDVEQDANT</sequence>
<evidence type="ECO:0000313" key="2">
    <source>
        <dbReference type="Proteomes" id="UP001500320"/>
    </source>
</evidence>
<keyword evidence="2" id="KW-1185">Reference proteome</keyword>
<dbReference type="RefSeq" id="WP_344861688.1">
    <property type="nucleotide sequence ID" value="NZ_BAAAUT010000031.1"/>
</dbReference>
<dbReference type="EMBL" id="BAAAUT010000031">
    <property type="protein sequence ID" value="GAA3144903.1"/>
    <property type="molecule type" value="Genomic_DNA"/>
</dbReference>
<accession>A0ABP6NFM1</accession>
<proteinExistence type="predicted"/>
<evidence type="ECO:0000313" key="1">
    <source>
        <dbReference type="EMBL" id="GAA3144903.1"/>
    </source>
</evidence>